<dbReference type="Proteomes" id="UP000469724">
    <property type="component" value="Unassembled WGS sequence"/>
</dbReference>
<feature type="transmembrane region" description="Helical" evidence="1">
    <location>
        <begin position="56"/>
        <end position="75"/>
    </location>
</feature>
<feature type="transmembrane region" description="Helical" evidence="1">
    <location>
        <begin position="161"/>
        <end position="182"/>
    </location>
</feature>
<feature type="transmembrane region" description="Helical" evidence="1">
    <location>
        <begin position="16"/>
        <end position="44"/>
    </location>
</feature>
<feature type="transmembrane region" description="Helical" evidence="1">
    <location>
        <begin position="194"/>
        <end position="213"/>
    </location>
</feature>
<protein>
    <submittedName>
        <fullName evidence="2">TerC family protein</fullName>
    </submittedName>
</protein>
<gene>
    <name evidence="2" type="ORF">G3N56_13525</name>
</gene>
<keyword evidence="1" id="KW-1133">Transmembrane helix</keyword>
<comment type="caution">
    <text evidence="2">The sequence shown here is derived from an EMBL/GenBank/DDBJ whole genome shotgun (WGS) entry which is preliminary data.</text>
</comment>
<proteinExistence type="predicted"/>
<dbReference type="PANTHER" id="PTHR30060">
    <property type="entry name" value="INNER MEMBRANE PROTEIN"/>
    <property type="match status" value="1"/>
</dbReference>
<name>A0A7K3NNI9_9BACT</name>
<dbReference type="EMBL" id="JAAGRQ010000060">
    <property type="protein sequence ID" value="NDY57751.1"/>
    <property type="molecule type" value="Genomic_DNA"/>
</dbReference>
<dbReference type="AlphaFoldDB" id="A0A7K3NNI9"/>
<feature type="transmembrane region" description="Helical" evidence="1">
    <location>
        <begin position="134"/>
        <end position="155"/>
    </location>
</feature>
<evidence type="ECO:0000313" key="3">
    <source>
        <dbReference type="Proteomes" id="UP000469724"/>
    </source>
</evidence>
<keyword evidence="1" id="KW-0472">Membrane</keyword>
<dbReference type="GO" id="GO:0005886">
    <property type="term" value="C:plasma membrane"/>
    <property type="evidence" value="ECO:0007669"/>
    <property type="project" value="TreeGrafter"/>
</dbReference>
<dbReference type="PANTHER" id="PTHR30060:SF0">
    <property type="entry name" value="COILED-COIL PROTEIN (DUF2040)-RELATED"/>
    <property type="match status" value="1"/>
</dbReference>
<dbReference type="InterPro" id="IPR005496">
    <property type="entry name" value="Integral_membrane_TerC"/>
</dbReference>
<sequence>MKKHRKRTPAVTTLEIAIAFLTLAGLEIVLGIDNIVFIAIITNNLPDAIQSKARKIGLLLAMGTRIALLFAITWVMRLTAPLFTIMELTLSGRDLILLAGGLFLIAKSTFEIHDKIEHRPHEEHAARKALTFRSAVTQIALLDIIFSLDSVITAVGMVGQIGIMVSAVVAAVLVMMVFADTVSRFVHRHPTIQMLALSFLILIGVFLVAEGLGKHIDRGYIYFAMFFSLLVEFLNMRMRKTQAS</sequence>
<reference evidence="2 3" key="1">
    <citation type="submission" date="2020-02" db="EMBL/GenBank/DDBJ databases">
        <title>Comparative genomics of sulfur disproportionating microorganisms.</title>
        <authorList>
            <person name="Ward L.M."/>
            <person name="Bertran E."/>
            <person name="Johnston D.T."/>
        </authorList>
    </citation>
    <scope>NUCLEOTIDE SEQUENCE [LARGE SCALE GENOMIC DNA]</scope>
    <source>
        <strain evidence="2 3">DSM 3696</strain>
    </source>
</reference>
<keyword evidence="3" id="KW-1185">Reference proteome</keyword>
<organism evidence="2 3">
    <name type="scientific">Desulfolutivibrio sulfodismutans</name>
    <dbReference type="NCBI Taxonomy" id="63561"/>
    <lineage>
        <taxon>Bacteria</taxon>
        <taxon>Pseudomonadati</taxon>
        <taxon>Thermodesulfobacteriota</taxon>
        <taxon>Desulfovibrionia</taxon>
        <taxon>Desulfovibrionales</taxon>
        <taxon>Desulfovibrionaceae</taxon>
        <taxon>Desulfolutivibrio</taxon>
    </lineage>
</organism>
<feature type="transmembrane region" description="Helical" evidence="1">
    <location>
        <begin position="219"/>
        <end position="236"/>
    </location>
</feature>
<accession>A0A7K3NNI9</accession>
<evidence type="ECO:0000256" key="1">
    <source>
        <dbReference type="SAM" id="Phobius"/>
    </source>
</evidence>
<evidence type="ECO:0000313" key="2">
    <source>
        <dbReference type="EMBL" id="NDY57751.1"/>
    </source>
</evidence>
<keyword evidence="1" id="KW-0812">Transmembrane</keyword>
<dbReference type="Pfam" id="PF03741">
    <property type="entry name" value="TerC"/>
    <property type="match status" value="1"/>
</dbReference>